<sequence>MAGMIVCDDQRRITYLDFGWTGCANDKRVWNNCNLAMNSTKYFNPNEYLMSDSGYTNQQHIMAAYTRTRSSGLTEQHMLFNKLVAKCRYVNEHCIGLLKGRFQSLRCMRLFGFQVNFTLAQQKMPNIIFPTELQFRRAARQHLPGQISLNFSLGLNYKPLHQALADAETSLATGFSLQLP</sequence>
<dbReference type="GeneID" id="20811477"/>
<protein>
    <recommendedName>
        <fullName evidence="3">DDE Tnp4 domain-containing protein</fullName>
    </recommendedName>
</protein>
<dbReference type="VEuPathDB" id="FungiDB:H257_09481"/>
<proteinExistence type="predicted"/>
<accession>W4G9T9</accession>
<evidence type="ECO:0000259" key="3">
    <source>
        <dbReference type="Pfam" id="PF13359"/>
    </source>
</evidence>
<name>W4G9T9_APHAT</name>
<dbReference type="Pfam" id="PF13359">
    <property type="entry name" value="DDE_Tnp_4"/>
    <property type="match status" value="1"/>
</dbReference>
<dbReference type="OrthoDB" id="79099at2759"/>
<gene>
    <name evidence="4" type="ORF">H257_09481</name>
</gene>
<dbReference type="EMBL" id="KI913136">
    <property type="protein sequence ID" value="ETV76462.1"/>
    <property type="molecule type" value="Genomic_DNA"/>
</dbReference>
<evidence type="ECO:0000256" key="2">
    <source>
        <dbReference type="ARBA" id="ARBA00022723"/>
    </source>
</evidence>
<dbReference type="GO" id="GO:0046872">
    <property type="term" value="F:metal ion binding"/>
    <property type="evidence" value="ECO:0007669"/>
    <property type="project" value="UniProtKB-KW"/>
</dbReference>
<feature type="domain" description="DDE Tnp4" evidence="3">
    <location>
        <begin position="4"/>
        <end position="107"/>
    </location>
</feature>
<evidence type="ECO:0000256" key="1">
    <source>
        <dbReference type="ARBA" id="ARBA00001968"/>
    </source>
</evidence>
<dbReference type="InterPro" id="IPR027806">
    <property type="entry name" value="HARBI1_dom"/>
</dbReference>
<keyword evidence="2" id="KW-0479">Metal-binding</keyword>
<reference evidence="4" key="1">
    <citation type="submission" date="2013-12" db="EMBL/GenBank/DDBJ databases">
        <title>The Genome Sequence of Aphanomyces astaci APO3.</title>
        <authorList>
            <consortium name="The Broad Institute Genomics Platform"/>
            <person name="Russ C."/>
            <person name="Tyler B."/>
            <person name="van West P."/>
            <person name="Dieguez-Uribeondo J."/>
            <person name="Young S.K."/>
            <person name="Zeng Q."/>
            <person name="Gargeya S."/>
            <person name="Fitzgerald M."/>
            <person name="Abouelleil A."/>
            <person name="Alvarado L."/>
            <person name="Chapman S.B."/>
            <person name="Gainer-Dewar J."/>
            <person name="Goldberg J."/>
            <person name="Griggs A."/>
            <person name="Gujja S."/>
            <person name="Hansen M."/>
            <person name="Howarth C."/>
            <person name="Imamovic A."/>
            <person name="Ireland A."/>
            <person name="Larimer J."/>
            <person name="McCowan C."/>
            <person name="Murphy C."/>
            <person name="Pearson M."/>
            <person name="Poon T.W."/>
            <person name="Priest M."/>
            <person name="Roberts A."/>
            <person name="Saif S."/>
            <person name="Shea T."/>
            <person name="Sykes S."/>
            <person name="Wortman J."/>
            <person name="Nusbaum C."/>
            <person name="Birren B."/>
        </authorList>
    </citation>
    <scope>NUCLEOTIDE SEQUENCE [LARGE SCALE GENOMIC DNA]</scope>
    <source>
        <strain evidence="4">APO3</strain>
    </source>
</reference>
<evidence type="ECO:0000313" key="4">
    <source>
        <dbReference type="EMBL" id="ETV76462.1"/>
    </source>
</evidence>
<dbReference type="STRING" id="112090.W4G9T9"/>
<dbReference type="AlphaFoldDB" id="W4G9T9"/>
<dbReference type="RefSeq" id="XP_009834007.1">
    <property type="nucleotide sequence ID" value="XM_009835705.1"/>
</dbReference>
<organism evidence="4">
    <name type="scientific">Aphanomyces astaci</name>
    <name type="common">Crayfish plague agent</name>
    <dbReference type="NCBI Taxonomy" id="112090"/>
    <lineage>
        <taxon>Eukaryota</taxon>
        <taxon>Sar</taxon>
        <taxon>Stramenopiles</taxon>
        <taxon>Oomycota</taxon>
        <taxon>Saprolegniomycetes</taxon>
        <taxon>Saprolegniales</taxon>
        <taxon>Verrucalvaceae</taxon>
        <taxon>Aphanomyces</taxon>
    </lineage>
</organism>
<comment type="cofactor">
    <cofactor evidence="1">
        <name>a divalent metal cation</name>
        <dbReference type="ChEBI" id="CHEBI:60240"/>
    </cofactor>
</comment>